<dbReference type="InterPro" id="IPR006059">
    <property type="entry name" value="SBP"/>
</dbReference>
<dbReference type="Proteomes" id="UP001230005">
    <property type="component" value="Unassembled WGS sequence"/>
</dbReference>
<protein>
    <submittedName>
        <fullName evidence="2">Multiple sugar transport system substrate-binding protein</fullName>
    </submittedName>
</protein>
<organism evidence="2 3">
    <name type="scientific">Evansella vedderi</name>
    <dbReference type="NCBI Taxonomy" id="38282"/>
    <lineage>
        <taxon>Bacteria</taxon>
        <taxon>Bacillati</taxon>
        <taxon>Bacillota</taxon>
        <taxon>Bacilli</taxon>
        <taxon>Bacillales</taxon>
        <taxon>Bacillaceae</taxon>
        <taxon>Evansella</taxon>
    </lineage>
</organism>
<dbReference type="RefSeq" id="WP_307330876.1">
    <property type="nucleotide sequence ID" value="NZ_JAUSUG010000026.1"/>
</dbReference>
<sequence length="453" mass="50307">MRVKQIVWFLVIVSFFFLIVGCGGGDDNTTASNGENQTETNDDTDDSEDTVKEEVEIRFAWWGNTERDAIYNEILDLYEEQNPHVTIIREPSGWGDYWTRLSTQTAGGNAPDVFGLHLLLYGTEYLSKDVIEPLDPYVESGLISLEGWDESVIDAGKYNGNLYALAKGVTTQGLLTNLSFIESLGLELPSTDMTYNELMDFAKEAVNVLGEDEYVIGDPTIIEHGIETWAVQKGGSFISEDGTSLGFSKEDLIEYWTYWDEMRTIGAIPSAQVSAEYSGMPEESTHFAQGKAIFIDRPINRARMFAGYMPEAELTIARYPLMEDGVHSGGEQLQVPAIVMSKNAKHKEEAAKLISWFVNDLEATKIYNAENGIPGTAPVRENLQGSLGPIEALTFDHFEKVVADIPATRMRPEGSVTVLSAYLRYAEEVAFGRTAIEDAVDAFFEEAERILAN</sequence>
<dbReference type="PANTHER" id="PTHR43649">
    <property type="entry name" value="ARABINOSE-BINDING PROTEIN-RELATED"/>
    <property type="match status" value="1"/>
</dbReference>
<feature type="region of interest" description="Disordered" evidence="1">
    <location>
        <begin position="29"/>
        <end position="50"/>
    </location>
</feature>
<dbReference type="PANTHER" id="PTHR43649:SF11">
    <property type="entry name" value="ABC TRANSPORTER SUBSTRATE-BINDING PROTEIN YESO-RELATED"/>
    <property type="match status" value="1"/>
</dbReference>
<dbReference type="EMBL" id="JAUSUG010000026">
    <property type="protein sequence ID" value="MDQ0257330.1"/>
    <property type="molecule type" value="Genomic_DNA"/>
</dbReference>
<dbReference type="PROSITE" id="PS51257">
    <property type="entry name" value="PROKAR_LIPOPROTEIN"/>
    <property type="match status" value="1"/>
</dbReference>
<accession>A0ABU0A271</accession>
<dbReference type="SUPFAM" id="SSF53850">
    <property type="entry name" value="Periplasmic binding protein-like II"/>
    <property type="match status" value="1"/>
</dbReference>
<keyword evidence="2" id="KW-0813">Transport</keyword>
<dbReference type="Pfam" id="PF13416">
    <property type="entry name" value="SBP_bac_8"/>
    <property type="match status" value="1"/>
</dbReference>
<dbReference type="Gene3D" id="3.40.190.10">
    <property type="entry name" value="Periplasmic binding protein-like II"/>
    <property type="match status" value="2"/>
</dbReference>
<evidence type="ECO:0000313" key="3">
    <source>
        <dbReference type="Proteomes" id="UP001230005"/>
    </source>
</evidence>
<keyword evidence="2" id="KW-0762">Sugar transport</keyword>
<keyword evidence="3" id="KW-1185">Reference proteome</keyword>
<name>A0ABU0A271_9BACI</name>
<comment type="caution">
    <text evidence="2">The sequence shown here is derived from an EMBL/GenBank/DDBJ whole genome shotgun (WGS) entry which is preliminary data.</text>
</comment>
<gene>
    <name evidence="2" type="ORF">J2S74_004788</name>
</gene>
<proteinExistence type="predicted"/>
<evidence type="ECO:0000313" key="2">
    <source>
        <dbReference type="EMBL" id="MDQ0257330.1"/>
    </source>
</evidence>
<evidence type="ECO:0000256" key="1">
    <source>
        <dbReference type="SAM" id="MobiDB-lite"/>
    </source>
</evidence>
<reference evidence="2 3" key="1">
    <citation type="submission" date="2023-07" db="EMBL/GenBank/DDBJ databases">
        <title>Genomic Encyclopedia of Type Strains, Phase IV (KMG-IV): sequencing the most valuable type-strain genomes for metagenomic binning, comparative biology and taxonomic classification.</title>
        <authorList>
            <person name="Goeker M."/>
        </authorList>
    </citation>
    <scope>NUCLEOTIDE SEQUENCE [LARGE SCALE GENOMIC DNA]</scope>
    <source>
        <strain evidence="2 3">DSM 9768</strain>
    </source>
</reference>
<dbReference type="InterPro" id="IPR050490">
    <property type="entry name" value="Bact_solute-bd_prot1"/>
</dbReference>